<dbReference type="RefSeq" id="WP_165388874.1">
    <property type="nucleotide sequence ID" value="NZ_SGXF01000003.1"/>
</dbReference>
<dbReference type="AlphaFoldDB" id="A0A4Q7PJK8"/>
<reference evidence="2 3" key="1">
    <citation type="submission" date="2019-02" db="EMBL/GenBank/DDBJ databases">
        <title>Genomic Encyclopedia of Type Strains, Phase IV (KMG-IV): sequencing the most valuable type-strain genomes for metagenomic binning, comparative biology and taxonomic classification.</title>
        <authorList>
            <person name="Goeker M."/>
        </authorList>
    </citation>
    <scope>NUCLEOTIDE SEQUENCE [LARGE SCALE GENOMIC DNA]</scope>
    <source>
        <strain evidence="2 3">DSM 29486</strain>
    </source>
</reference>
<dbReference type="CDD" id="cd04301">
    <property type="entry name" value="NAT_SF"/>
    <property type="match status" value="1"/>
</dbReference>
<dbReference type="Gene3D" id="3.40.630.30">
    <property type="match status" value="1"/>
</dbReference>
<dbReference type="SUPFAM" id="SSF55729">
    <property type="entry name" value="Acyl-CoA N-acyltransferases (Nat)"/>
    <property type="match status" value="1"/>
</dbReference>
<keyword evidence="3" id="KW-1185">Reference proteome</keyword>
<dbReference type="Proteomes" id="UP000292927">
    <property type="component" value="Unassembled WGS sequence"/>
</dbReference>
<keyword evidence="2" id="KW-0808">Transferase</keyword>
<accession>A0A4Q7PJK8</accession>
<dbReference type="InterPro" id="IPR000182">
    <property type="entry name" value="GNAT_dom"/>
</dbReference>
<feature type="domain" description="N-acetyltransferase" evidence="1">
    <location>
        <begin position="2"/>
        <end position="159"/>
    </location>
</feature>
<name>A0A4Q7PJK8_9FIRM</name>
<gene>
    <name evidence="2" type="ORF">EV209_1769</name>
</gene>
<dbReference type="InterPro" id="IPR016181">
    <property type="entry name" value="Acyl_CoA_acyltransferase"/>
</dbReference>
<evidence type="ECO:0000313" key="2">
    <source>
        <dbReference type="EMBL" id="RZT00458.1"/>
    </source>
</evidence>
<organism evidence="2 3">
    <name type="scientific">Cuneatibacter caecimuris</name>
    <dbReference type="NCBI Taxonomy" id="1796618"/>
    <lineage>
        <taxon>Bacteria</taxon>
        <taxon>Bacillati</taxon>
        <taxon>Bacillota</taxon>
        <taxon>Clostridia</taxon>
        <taxon>Lachnospirales</taxon>
        <taxon>Lachnospiraceae</taxon>
        <taxon>Cuneatibacter</taxon>
    </lineage>
</organism>
<dbReference type="EMBL" id="SGXF01000003">
    <property type="protein sequence ID" value="RZT00458.1"/>
    <property type="molecule type" value="Genomic_DNA"/>
</dbReference>
<protein>
    <submittedName>
        <fullName evidence="2">Acetyltransferase (GNAT) family protein</fullName>
    </submittedName>
</protein>
<evidence type="ECO:0000313" key="3">
    <source>
        <dbReference type="Proteomes" id="UP000292927"/>
    </source>
</evidence>
<comment type="caution">
    <text evidence="2">The sequence shown here is derived from an EMBL/GenBank/DDBJ whole genome shotgun (WGS) entry which is preliminary data.</text>
</comment>
<sequence>MVQLQVLNDSNKKFLKEIQRDDIPKNFVEDVEDTIELSEYGESNNLKGHCYAILYNNIFVGIILIGEAIECSADPEAVKGSLFFRIMGFVIDQNFRGMGIGSEALEKAIHSIYSEFGPAPVVLECHKDNGEALKFYTRNGFRNTFILNNQDYYLIREQGKPGRR</sequence>
<dbReference type="GO" id="GO:0016747">
    <property type="term" value="F:acyltransferase activity, transferring groups other than amino-acyl groups"/>
    <property type="evidence" value="ECO:0007669"/>
    <property type="project" value="InterPro"/>
</dbReference>
<evidence type="ECO:0000259" key="1">
    <source>
        <dbReference type="PROSITE" id="PS51186"/>
    </source>
</evidence>
<dbReference type="Pfam" id="PF00583">
    <property type="entry name" value="Acetyltransf_1"/>
    <property type="match status" value="1"/>
</dbReference>
<proteinExistence type="predicted"/>
<dbReference type="PROSITE" id="PS51186">
    <property type="entry name" value="GNAT"/>
    <property type="match status" value="1"/>
</dbReference>